<evidence type="ECO:0000313" key="1">
    <source>
        <dbReference type="EMBL" id="VAW25883.1"/>
    </source>
</evidence>
<gene>
    <name evidence="1" type="ORF">MNBD_BACTEROID06-1109</name>
</gene>
<accession>A0A3B0UC63</accession>
<dbReference type="EMBL" id="UOES01000032">
    <property type="protein sequence ID" value="VAW25883.1"/>
    <property type="molecule type" value="Genomic_DNA"/>
</dbReference>
<organism evidence="1">
    <name type="scientific">hydrothermal vent metagenome</name>
    <dbReference type="NCBI Taxonomy" id="652676"/>
    <lineage>
        <taxon>unclassified sequences</taxon>
        <taxon>metagenomes</taxon>
        <taxon>ecological metagenomes</taxon>
    </lineage>
</organism>
<dbReference type="AlphaFoldDB" id="A0A3B0UC63"/>
<reference evidence="1" key="1">
    <citation type="submission" date="2018-06" db="EMBL/GenBank/DDBJ databases">
        <authorList>
            <person name="Zhirakovskaya E."/>
        </authorList>
    </citation>
    <scope>NUCLEOTIDE SEQUENCE</scope>
</reference>
<dbReference type="Pfam" id="PF16119">
    <property type="entry name" value="DUF4835"/>
    <property type="match status" value="1"/>
</dbReference>
<sequence>MKLKPTYNLIFALFLISSFHVSSSQDLNCDVVIDAQRIETSETRVFEDMELAFENFLNTRDWTTNEIEPQERIKCAITITLNEMPSIGTFKATVQIRSARPIFNTTYESIIFNFADRDWSFEYVESLPLNFNENDYSTNLTSMLAFYAYIIIGLDYDSFGELSGSPYFTKAQNIVTNASQGGRPGWGALQSTRNRYALVDDITNQQIEDLRIGYYKYHRLGLDVFETNPEETRKQVLEVLESIKTIKKRDPTSIFVISFFDAKSEELVNIFADATIQEKRKAYNLLIELNPIKEDIFKEILN</sequence>
<dbReference type="InterPro" id="IPR032274">
    <property type="entry name" value="DUF4835"/>
</dbReference>
<proteinExistence type="predicted"/>
<evidence type="ECO:0008006" key="2">
    <source>
        <dbReference type="Google" id="ProtNLM"/>
    </source>
</evidence>
<protein>
    <recommendedName>
        <fullName evidence="2">DUF4835 domain-containing protein</fullName>
    </recommendedName>
</protein>
<name>A0A3B0UC63_9ZZZZ</name>